<reference evidence="5" key="1">
    <citation type="submission" date="2018-06" db="EMBL/GenBank/DDBJ databases">
        <authorList>
            <person name="Zhirakovskaya E."/>
        </authorList>
    </citation>
    <scope>NUCLEOTIDE SEQUENCE</scope>
</reference>
<evidence type="ECO:0000256" key="2">
    <source>
        <dbReference type="ARBA" id="ARBA00023172"/>
    </source>
</evidence>
<dbReference type="EMBL" id="UOGC01000100">
    <property type="protein sequence ID" value="VAX20094.1"/>
    <property type="molecule type" value="Genomic_DNA"/>
</dbReference>
<gene>
    <name evidence="5" type="ORF">MNBD_NITROSPINAE01-680</name>
</gene>
<evidence type="ECO:0000256" key="4">
    <source>
        <dbReference type="SAM" id="Phobius"/>
    </source>
</evidence>
<evidence type="ECO:0000256" key="1">
    <source>
        <dbReference type="ARBA" id="ARBA00023054"/>
    </source>
</evidence>
<dbReference type="AlphaFoldDB" id="A0A3B1C813"/>
<keyword evidence="1 3" id="KW-0175">Coiled coil</keyword>
<organism evidence="5">
    <name type="scientific">hydrothermal vent metagenome</name>
    <dbReference type="NCBI Taxonomy" id="652676"/>
    <lineage>
        <taxon>unclassified sequences</taxon>
        <taxon>metagenomes</taxon>
        <taxon>ecological metagenomes</taxon>
    </lineage>
</organism>
<keyword evidence="2" id="KW-0233">DNA recombination</keyword>
<protein>
    <submittedName>
        <fullName evidence="5">DNA recombination protein RmuC</fullName>
    </submittedName>
</protein>
<proteinExistence type="predicted"/>
<dbReference type="PANTHER" id="PTHR30563:SF0">
    <property type="entry name" value="DNA RECOMBINATION PROTEIN RMUC"/>
    <property type="match status" value="1"/>
</dbReference>
<dbReference type="Gene3D" id="1.20.120.20">
    <property type="entry name" value="Apolipoprotein"/>
    <property type="match status" value="1"/>
</dbReference>
<evidence type="ECO:0000313" key="5">
    <source>
        <dbReference type="EMBL" id="VAX20094.1"/>
    </source>
</evidence>
<keyword evidence="4" id="KW-0472">Membrane</keyword>
<dbReference type="GO" id="GO:0006310">
    <property type="term" value="P:DNA recombination"/>
    <property type="evidence" value="ECO:0007669"/>
    <property type="project" value="UniProtKB-KW"/>
</dbReference>
<keyword evidence="4" id="KW-0812">Transmembrane</keyword>
<accession>A0A3B1C813</accession>
<sequence>MEYNTTVIVALALLGVIAGAVITAIYFARAKNGKPEDHFATIEKVQEKSERALREELALVRRAMDEQAKNGRDESRDAMKKFGDSILSRMAEIASLQTTNLSRLTESNETKLEKMRETVEARLKSMQDDNNQKLEKMRVTVDEKLNDTLEKRLGSSFKQVRDQLDQLHKGLGEMQSLASGVDELKRTLSNVKSRGVWGEVSLGALLEQTLSDNQYAKNVATTIGSAERVEFAIKLPGAEADNNDPVWLPIDAKFPLEDYQRLVEAQEASDKGAIETAGKALETRIKAEAKKIQEKYINPPRTTDFAVMYLPTEGLYAEVLKRPGVWDTLQREYRVSIAGPTTLTALLNSLRMGFRSLAVQKRASDVWRILDSVKTEFGKFGEAVARTRQKLDEASSSIDKVETRTRVLTKKLNNAQELGDPENKS</sequence>
<dbReference type="InterPro" id="IPR003798">
    <property type="entry name" value="DNA_recombination_RmuC"/>
</dbReference>
<keyword evidence="4" id="KW-1133">Transmembrane helix</keyword>
<dbReference type="Pfam" id="PF02646">
    <property type="entry name" value="RmuC"/>
    <property type="match status" value="1"/>
</dbReference>
<feature type="coiled-coil region" evidence="3">
    <location>
        <begin position="384"/>
        <end position="418"/>
    </location>
</feature>
<feature type="coiled-coil region" evidence="3">
    <location>
        <begin position="109"/>
        <end position="136"/>
    </location>
</feature>
<feature type="transmembrane region" description="Helical" evidence="4">
    <location>
        <begin position="6"/>
        <end position="28"/>
    </location>
</feature>
<dbReference type="PANTHER" id="PTHR30563">
    <property type="entry name" value="DNA RECOMBINATION PROTEIN RMUC"/>
    <property type="match status" value="1"/>
</dbReference>
<evidence type="ECO:0000256" key="3">
    <source>
        <dbReference type="SAM" id="Coils"/>
    </source>
</evidence>
<name>A0A3B1C813_9ZZZZ</name>